<proteinExistence type="predicted"/>
<dbReference type="RefSeq" id="WP_163299719.1">
    <property type="nucleotide sequence ID" value="NZ_JAAGRR010000182.1"/>
</dbReference>
<evidence type="ECO:0000313" key="2">
    <source>
        <dbReference type="Proteomes" id="UP000469346"/>
    </source>
</evidence>
<accession>A0A6N9TTP3</accession>
<gene>
    <name evidence="1" type="ORF">G3N55_11555</name>
</gene>
<keyword evidence="2" id="KW-1185">Reference proteome</keyword>
<dbReference type="EMBL" id="JAAGRR010000182">
    <property type="protein sequence ID" value="NDY43473.1"/>
    <property type="molecule type" value="Genomic_DNA"/>
</dbReference>
<reference evidence="1 2" key="1">
    <citation type="submission" date="2020-02" db="EMBL/GenBank/DDBJ databases">
        <title>Comparative genomics of sulfur disproportionating microorganisms.</title>
        <authorList>
            <person name="Ward L.M."/>
            <person name="Bertran E."/>
            <person name="Johnston D.T."/>
        </authorList>
    </citation>
    <scope>NUCLEOTIDE SEQUENCE [LARGE SCALE GENOMIC DNA]</scope>
    <source>
        <strain evidence="1 2">DSM 100025</strain>
    </source>
</reference>
<sequence>MKSAKLPPDPDLRRVELRLKVTKEIVVKFIEMGRVTPASFEEVFDRVYKAVARAEEGGRGGH</sequence>
<dbReference type="Proteomes" id="UP000469346">
    <property type="component" value="Unassembled WGS sequence"/>
</dbReference>
<comment type="caution">
    <text evidence="1">The sequence shown here is derived from an EMBL/GenBank/DDBJ whole genome shotgun (WGS) entry which is preliminary data.</text>
</comment>
<dbReference type="AlphaFoldDB" id="A0A6N9TTP3"/>
<name>A0A6N9TTP3_DISTH</name>
<protein>
    <submittedName>
        <fullName evidence="1">Uncharacterized protein</fullName>
    </submittedName>
</protein>
<evidence type="ECO:0000313" key="1">
    <source>
        <dbReference type="EMBL" id="NDY43473.1"/>
    </source>
</evidence>
<organism evidence="1 2">
    <name type="scientific">Dissulfurirhabdus thermomarina</name>
    <dbReference type="NCBI Taxonomy" id="1765737"/>
    <lineage>
        <taxon>Bacteria</taxon>
        <taxon>Deltaproteobacteria</taxon>
        <taxon>Dissulfurirhabdaceae</taxon>
        <taxon>Dissulfurirhabdus</taxon>
    </lineage>
</organism>